<dbReference type="InterPro" id="IPR029000">
    <property type="entry name" value="Cyclophilin-like_dom_sf"/>
</dbReference>
<evidence type="ECO:0000313" key="3">
    <source>
        <dbReference type="Proteomes" id="UP001210211"/>
    </source>
</evidence>
<accession>A0AAD6ETK5</accession>
<sequence length="305" mass="32562">MNQLIQTLSNPNPNSSILVPPRKLSRRALAIVGPTLPLLLSPLSPFPSLAQSNGDDAINTVSPQLNQAVTDFCKDPPISPKKAFLDVSIDGEPAGQIVIGLFGDTVPLGSSRFAGLVSGATGISYRRKEFIKIMPNYVQHAGVRSYGVDVELAQRTGSDLSASNSLVTEWNETSKRCPGTKNVSGSVGIVVLDPNKPPPKPKLVARQGRLEIDQEEVGLAPNGTEFVIALKDSPELDASTLVVGKVLDGMDVVKKIALVKTVKENTSSPYFRVAKLIGDKRAVVAERGFNRPYSKVLVTNSGLID</sequence>
<comment type="caution">
    <text evidence="2">The sequence shown here is derived from an EMBL/GenBank/DDBJ whole genome shotgun (WGS) entry which is preliminary data.</text>
</comment>
<evidence type="ECO:0000313" key="2">
    <source>
        <dbReference type="EMBL" id="KAJ3700738.1"/>
    </source>
</evidence>
<dbReference type="GO" id="GO:0003755">
    <property type="term" value="F:peptidyl-prolyl cis-trans isomerase activity"/>
    <property type="evidence" value="ECO:0007669"/>
    <property type="project" value="InterPro"/>
</dbReference>
<dbReference type="GO" id="GO:0009507">
    <property type="term" value="C:chloroplast"/>
    <property type="evidence" value="ECO:0007669"/>
    <property type="project" value="TreeGrafter"/>
</dbReference>
<keyword evidence="3" id="KW-1185">Reference proteome</keyword>
<dbReference type="Gene3D" id="2.40.100.10">
    <property type="entry name" value="Cyclophilin-like"/>
    <property type="match status" value="1"/>
</dbReference>
<dbReference type="PROSITE" id="PS50072">
    <property type="entry name" value="CSA_PPIASE_2"/>
    <property type="match status" value="1"/>
</dbReference>
<dbReference type="Proteomes" id="UP001210211">
    <property type="component" value="Unassembled WGS sequence"/>
</dbReference>
<organism evidence="2 3">
    <name type="scientific">Rhynchospora tenuis</name>
    <dbReference type="NCBI Taxonomy" id="198213"/>
    <lineage>
        <taxon>Eukaryota</taxon>
        <taxon>Viridiplantae</taxon>
        <taxon>Streptophyta</taxon>
        <taxon>Embryophyta</taxon>
        <taxon>Tracheophyta</taxon>
        <taxon>Spermatophyta</taxon>
        <taxon>Magnoliopsida</taxon>
        <taxon>Liliopsida</taxon>
        <taxon>Poales</taxon>
        <taxon>Cyperaceae</taxon>
        <taxon>Cyperoideae</taxon>
        <taxon>Rhynchosporeae</taxon>
        <taxon>Rhynchospora</taxon>
    </lineage>
</organism>
<dbReference type="AlphaFoldDB" id="A0AAD6ETK5"/>
<name>A0AAD6ETK5_9POAL</name>
<evidence type="ECO:0000259" key="1">
    <source>
        <dbReference type="PROSITE" id="PS50072"/>
    </source>
</evidence>
<dbReference type="InterPro" id="IPR002130">
    <property type="entry name" value="Cyclophilin-type_PPIase_dom"/>
</dbReference>
<gene>
    <name evidence="2" type="ORF">LUZ61_004443</name>
</gene>
<dbReference type="Pfam" id="PF00160">
    <property type="entry name" value="Pro_isomerase"/>
    <property type="match status" value="1"/>
</dbReference>
<protein>
    <recommendedName>
        <fullName evidence="1">PPIase cyclophilin-type domain-containing protein</fullName>
    </recommendedName>
</protein>
<feature type="domain" description="PPIase cyclophilin-type" evidence="1">
    <location>
        <begin position="84"/>
        <end position="303"/>
    </location>
</feature>
<reference evidence="2 3" key="1">
    <citation type="journal article" date="2022" name="Cell">
        <title>Repeat-based holocentromeres influence genome architecture and karyotype evolution.</title>
        <authorList>
            <person name="Hofstatter P.G."/>
            <person name="Thangavel G."/>
            <person name="Lux T."/>
            <person name="Neumann P."/>
            <person name="Vondrak T."/>
            <person name="Novak P."/>
            <person name="Zhang M."/>
            <person name="Costa L."/>
            <person name="Castellani M."/>
            <person name="Scott A."/>
            <person name="Toegelov H."/>
            <person name="Fuchs J."/>
            <person name="Mata-Sucre Y."/>
            <person name="Dias Y."/>
            <person name="Vanzela A.L.L."/>
            <person name="Huettel B."/>
            <person name="Almeida C.C.S."/>
            <person name="Simkova H."/>
            <person name="Souza G."/>
            <person name="Pedrosa-Harand A."/>
            <person name="Macas J."/>
            <person name="Mayer K.F.X."/>
            <person name="Houben A."/>
            <person name="Marques A."/>
        </authorList>
    </citation>
    <scope>NUCLEOTIDE SEQUENCE [LARGE SCALE GENOMIC DNA]</scope>
    <source>
        <strain evidence="2">RhyTen1mFocal</strain>
    </source>
</reference>
<dbReference type="PANTHER" id="PTHR47724:SF1">
    <property type="entry name" value="PEPTIDYL-PROLYL CIS-TRANS ISOMERASE CYP26-2, CHLOROPLASTIC"/>
    <property type="match status" value="1"/>
</dbReference>
<proteinExistence type="predicted"/>
<dbReference type="SUPFAM" id="SSF50891">
    <property type="entry name" value="Cyclophilin-like"/>
    <property type="match status" value="1"/>
</dbReference>
<dbReference type="PANTHER" id="PTHR47724">
    <property type="entry name" value="PEPTIDYL-PROLYL CIS-TRANS ISOMERASE CYP26-2, CHLOROPLASTIC"/>
    <property type="match status" value="1"/>
</dbReference>
<dbReference type="EMBL" id="JAMRDG010000001">
    <property type="protein sequence ID" value="KAJ3700738.1"/>
    <property type="molecule type" value="Genomic_DNA"/>
</dbReference>
<dbReference type="InterPro" id="IPR044185">
    <property type="entry name" value="CYP26-2-like"/>
</dbReference>
<dbReference type="FunFam" id="2.40.100.10:FF:000040">
    <property type="entry name" value="Peptidyl-prolyl cis-trans isomerase B"/>
    <property type="match status" value="1"/>
</dbReference>